<reference evidence="3 4" key="1">
    <citation type="submission" date="2024-02" db="EMBL/GenBank/DDBJ databases">
        <authorList>
            <person name="Vignale AGUSTIN F."/>
            <person name="Sosa J E."/>
            <person name="Modenutti C."/>
        </authorList>
    </citation>
    <scope>NUCLEOTIDE SEQUENCE [LARGE SCALE GENOMIC DNA]</scope>
</reference>
<comment type="similarity">
    <text evidence="1">Belongs to the peptidase C1 family.</text>
</comment>
<dbReference type="InterPro" id="IPR000668">
    <property type="entry name" value="Peptidase_C1A_C"/>
</dbReference>
<protein>
    <recommendedName>
        <fullName evidence="2">Peptidase C1A papain C-terminal domain-containing protein</fullName>
    </recommendedName>
</protein>
<dbReference type="Gene3D" id="3.90.70.10">
    <property type="entry name" value="Cysteine proteinases"/>
    <property type="match status" value="1"/>
</dbReference>
<dbReference type="Proteomes" id="UP001642360">
    <property type="component" value="Unassembled WGS sequence"/>
</dbReference>
<proteinExistence type="inferred from homology"/>
<dbReference type="SUPFAM" id="SSF54001">
    <property type="entry name" value="Cysteine proteinases"/>
    <property type="match status" value="1"/>
</dbReference>
<evidence type="ECO:0000256" key="1">
    <source>
        <dbReference type="ARBA" id="ARBA00008455"/>
    </source>
</evidence>
<dbReference type="InterPro" id="IPR038765">
    <property type="entry name" value="Papain-like_cys_pep_sf"/>
</dbReference>
<feature type="domain" description="Peptidase C1A papain C-terminal" evidence="2">
    <location>
        <begin position="69"/>
        <end position="108"/>
    </location>
</feature>
<dbReference type="EMBL" id="CAUOFW020000734">
    <property type="protein sequence ID" value="CAK9136077.1"/>
    <property type="molecule type" value="Genomic_DNA"/>
</dbReference>
<evidence type="ECO:0000259" key="2">
    <source>
        <dbReference type="Pfam" id="PF00112"/>
    </source>
</evidence>
<dbReference type="InterPro" id="IPR000169">
    <property type="entry name" value="Pept_cys_AS"/>
</dbReference>
<dbReference type="PROSITE" id="PS00139">
    <property type="entry name" value="THIOL_PROTEASE_CYS"/>
    <property type="match status" value="1"/>
</dbReference>
<sequence length="182" mass="20611">MARVTRVLKRSCMGGFEIFKDSSNYLLGLNEYEDLSHEEFKIMYLGLKVEFPKRRGSPEEFTYREVVDLPKSVDWRRKKVAVTPVKNQGSCGRCWAFSTVAAVEGGNPYSIGVVELSWITEWLLLDMDQRGKHHASRKSEATKQVVATSLDIVPSPPTSHLVALKFLGNKEGLDTLLSSMWR</sequence>
<dbReference type="AlphaFoldDB" id="A0ABC8R1Z7"/>
<keyword evidence="4" id="KW-1185">Reference proteome</keyword>
<dbReference type="PANTHER" id="PTHR12411">
    <property type="entry name" value="CYSTEINE PROTEASE FAMILY C1-RELATED"/>
    <property type="match status" value="1"/>
</dbReference>
<accession>A0ABC8R1Z7</accession>
<dbReference type="Pfam" id="PF00112">
    <property type="entry name" value="Peptidase_C1"/>
    <property type="match status" value="1"/>
</dbReference>
<dbReference type="InterPro" id="IPR013128">
    <property type="entry name" value="Peptidase_C1A"/>
</dbReference>
<organism evidence="3 4">
    <name type="scientific">Ilex paraguariensis</name>
    <name type="common">yerba mate</name>
    <dbReference type="NCBI Taxonomy" id="185542"/>
    <lineage>
        <taxon>Eukaryota</taxon>
        <taxon>Viridiplantae</taxon>
        <taxon>Streptophyta</taxon>
        <taxon>Embryophyta</taxon>
        <taxon>Tracheophyta</taxon>
        <taxon>Spermatophyta</taxon>
        <taxon>Magnoliopsida</taxon>
        <taxon>eudicotyledons</taxon>
        <taxon>Gunneridae</taxon>
        <taxon>Pentapetalae</taxon>
        <taxon>asterids</taxon>
        <taxon>campanulids</taxon>
        <taxon>Aquifoliales</taxon>
        <taxon>Aquifoliaceae</taxon>
        <taxon>Ilex</taxon>
    </lineage>
</organism>
<name>A0ABC8R1Z7_9AQUA</name>
<gene>
    <name evidence="3" type="ORF">ILEXP_LOCUS3051</name>
</gene>
<comment type="caution">
    <text evidence="3">The sequence shown here is derived from an EMBL/GenBank/DDBJ whole genome shotgun (WGS) entry which is preliminary data.</text>
</comment>
<evidence type="ECO:0000313" key="4">
    <source>
        <dbReference type="Proteomes" id="UP001642360"/>
    </source>
</evidence>
<evidence type="ECO:0000313" key="3">
    <source>
        <dbReference type="EMBL" id="CAK9136077.1"/>
    </source>
</evidence>